<dbReference type="PANTHER" id="PTHR34980:SF2">
    <property type="entry name" value="INNER MEMBRANE PROTEIN YHAH-RELATED"/>
    <property type="match status" value="1"/>
</dbReference>
<evidence type="ECO:0008006" key="4">
    <source>
        <dbReference type="Google" id="ProtNLM"/>
    </source>
</evidence>
<dbReference type="HOGENOM" id="CLU_093674_4_1_11"/>
<evidence type="ECO:0000313" key="3">
    <source>
        <dbReference type="Proteomes" id="UP000015423"/>
    </source>
</evidence>
<dbReference type="RefSeq" id="WP_020940026.1">
    <property type="nucleotide sequence ID" value="NC_021985.1"/>
</dbReference>
<dbReference type="InterPro" id="IPR008523">
    <property type="entry name" value="DUF805"/>
</dbReference>
<accession>S5VMF0</accession>
<dbReference type="eggNOG" id="COG3152">
    <property type="taxonomic scope" value="Bacteria"/>
</dbReference>
<feature type="transmembrane region" description="Helical" evidence="1">
    <location>
        <begin position="46"/>
        <end position="65"/>
    </location>
</feature>
<dbReference type="PANTHER" id="PTHR34980">
    <property type="entry name" value="INNER MEMBRANE PROTEIN-RELATED-RELATED"/>
    <property type="match status" value="1"/>
</dbReference>
<dbReference type="KEGG" id="sci:B446_13685"/>
<protein>
    <recommendedName>
        <fullName evidence="4">DUF805 domain-containing protein</fullName>
    </recommendedName>
</protein>
<feature type="transmembrane region" description="Helical" evidence="1">
    <location>
        <begin position="77"/>
        <end position="97"/>
    </location>
</feature>
<keyword evidence="1" id="KW-0812">Transmembrane</keyword>
<evidence type="ECO:0000313" key="2">
    <source>
        <dbReference type="EMBL" id="AGS69555.1"/>
    </source>
</evidence>
<dbReference type="Pfam" id="PF05656">
    <property type="entry name" value="DUF805"/>
    <property type="match status" value="1"/>
</dbReference>
<dbReference type="Proteomes" id="UP000015423">
    <property type="component" value="Chromosome"/>
</dbReference>
<dbReference type="AlphaFoldDB" id="S5VMF0"/>
<reference evidence="2 3" key="2">
    <citation type="journal article" date="2013" name="J. Biotechnol.">
        <title>Complete genome sequence of the kirromycin producer Streptomyces collinus Tu 365 consisting of a linear chromosome and two linear plasmids.</title>
        <authorList>
            <person name="Ruckert C."/>
            <person name="Szczepanowski R."/>
            <person name="Albersmeier A."/>
            <person name="Goesmann A."/>
            <person name="Iftime D."/>
            <person name="Musiol E.M."/>
            <person name="Blin K."/>
            <person name="Wohlleben W."/>
            <person name="Puhler A."/>
            <person name="Kalinowski J."/>
            <person name="Weber T."/>
        </authorList>
    </citation>
    <scope>NUCLEOTIDE SEQUENCE [LARGE SCALE GENOMIC DNA]</scope>
    <source>
        <strain evidence="3">DSM 40733 / Tue 365</strain>
    </source>
</reference>
<dbReference type="EMBL" id="CP006259">
    <property type="protein sequence ID" value="AGS69555.1"/>
    <property type="molecule type" value="Genomic_DNA"/>
</dbReference>
<gene>
    <name evidence="2" type="ORF">B446_13685</name>
</gene>
<dbReference type="GO" id="GO:0005886">
    <property type="term" value="C:plasma membrane"/>
    <property type="evidence" value="ECO:0007669"/>
    <property type="project" value="TreeGrafter"/>
</dbReference>
<reference evidence="3" key="1">
    <citation type="submission" date="2012-10" db="EMBL/GenBank/DDBJ databases">
        <title>The complete genome sequence of Streptomyces collinus Tu 365.</title>
        <authorList>
            <person name="Ruckert C."/>
            <person name="Szczepanowski R."/>
            <person name="Goesmann A."/>
            <person name="Pross E.K."/>
            <person name="Musiol E.M."/>
            <person name="Blin K."/>
            <person name="Wohlleben W."/>
            <person name="Puhler A."/>
            <person name="Weber T."/>
            <person name="Kalinowski J."/>
        </authorList>
    </citation>
    <scope>NUCLEOTIDE SEQUENCE [LARGE SCALE GENOMIC DNA]</scope>
    <source>
        <strain evidence="3">DSM 40733 / Tue 365</strain>
    </source>
</reference>
<organism evidence="2 3">
    <name type="scientific">Streptomyces collinus (strain DSM 40733 / Tue 365)</name>
    <dbReference type="NCBI Taxonomy" id="1214242"/>
    <lineage>
        <taxon>Bacteria</taxon>
        <taxon>Bacillati</taxon>
        <taxon>Actinomycetota</taxon>
        <taxon>Actinomycetes</taxon>
        <taxon>Kitasatosporales</taxon>
        <taxon>Streptomycetaceae</taxon>
        <taxon>Streptomyces</taxon>
    </lineage>
</organism>
<keyword evidence="1" id="KW-1133">Transmembrane helix</keyword>
<evidence type="ECO:0000256" key="1">
    <source>
        <dbReference type="SAM" id="Phobius"/>
    </source>
</evidence>
<keyword evidence="3" id="KW-1185">Reference proteome</keyword>
<feature type="transmembrane region" description="Helical" evidence="1">
    <location>
        <begin position="23"/>
        <end position="40"/>
    </location>
</feature>
<proteinExistence type="predicted"/>
<dbReference type="PATRIC" id="fig|1214242.5.peg.2803"/>
<keyword evidence="1" id="KW-0472">Membrane</keyword>
<dbReference type="STRING" id="1214242.B446_13685"/>
<name>S5VMF0_STRC3</name>
<sequence length="117" mass="12837">MNWYVDVLKKYAVFSGRARRQEFWMFALFNFIINIVLTVVDNAIGSSIPGLIYALAVLIPGLAVTVRRLHDTGRSGWAILISLIPLVGTIILIVWLAGEGKAEANEYGANPKYATAA</sequence>